<dbReference type="KEGG" id="cmic:caldi_15080"/>
<dbReference type="Gene3D" id="1.10.10.10">
    <property type="entry name" value="Winged helix-like DNA-binding domain superfamily/Winged helix DNA-binding domain"/>
    <property type="match status" value="1"/>
</dbReference>
<evidence type="ECO:0000256" key="2">
    <source>
        <dbReference type="ARBA" id="ARBA00023125"/>
    </source>
</evidence>
<organism evidence="5 6">
    <name type="scientific">Caldinitratiruptor microaerophilus</name>
    <dbReference type="NCBI Taxonomy" id="671077"/>
    <lineage>
        <taxon>Bacteria</taxon>
        <taxon>Bacillati</taxon>
        <taxon>Bacillota</taxon>
        <taxon>Clostridia</taxon>
        <taxon>Eubacteriales</taxon>
        <taxon>Symbiobacteriaceae</taxon>
        <taxon>Caldinitratiruptor</taxon>
    </lineage>
</organism>
<reference evidence="5" key="1">
    <citation type="submission" date="2022-03" db="EMBL/GenBank/DDBJ databases">
        <title>Complete genome sequence of Caldinitratiruptor microaerophilus.</title>
        <authorList>
            <person name="Mukaiyama R."/>
            <person name="Nishiyama T."/>
            <person name="Ueda K."/>
        </authorList>
    </citation>
    <scope>NUCLEOTIDE SEQUENCE</scope>
    <source>
        <strain evidence="5">JCM 16183</strain>
    </source>
</reference>
<keyword evidence="6" id="KW-1185">Reference proteome</keyword>
<dbReference type="SUPFAM" id="SSF46785">
    <property type="entry name" value="Winged helix' DNA-binding domain"/>
    <property type="match status" value="1"/>
</dbReference>
<dbReference type="PROSITE" id="PS51000">
    <property type="entry name" value="HTH_DEOR_2"/>
    <property type="match status" value="1"/>
</dbReference>
<keyword evidence="1" id="KW-0805">Transcription regulation</keyword>
<evidence type="ECO:0000256" key="3">
    <source>
        <dbReference type="ARBA" id="ARBA00023163"/>
    </source>
</evidence>
<dbReference type="SUPFAM" id="SSF100950">
    <property type="entry name" value="NagB/RpiA/CoA transferase-like"/>
    <property type="match status" value="1"/>
</dbReference>
<keyword evidence="2" id="KW-0238">DNA-binding</keyword>
<evidence type="ECO:0000256" key="1">
    <source>
        <dbReference type="ARBA" id="ARBA00023015"/>
    </source>
</evidence>
<dbReference type="AlphaFoldDB" id="A0AA35CL46"/>
<evidence type="ECO:0000313" key="6">
    <source>
        <dbReference type="Proteomes" id="UP001163687"/>
    </source>
</evidence>
<dbReference type="InterPro" id="IPR036388">
    <property type="entry name" value="WH-like_DNA-bd_sf"/>
</dbReference>
<dbReference type="PRINTS" id="PR00037">
    <property type="entry name" value="HTHLACR"/>
</dbReference>
<dbReference type="Gene3D" id="3.40.50.1360">
    <property type="match status" value="1"/>
</dbReference>
<dbReference type="PANTHER" id="PTHR30363">
    <property type="entry name" value="HTH-TYPE TRANSCRIPTIONAL REGULATOR SRLR-RELATED"/>
    <property type="match status" value="1"/>
</dbReference>
<dbReference type="GO" id="GO:0003677">
    <property type="term" value="F:DNA binding"/>
    <property type="evidence" value="ECO:0007669"/>
    <property type="project" value="UniProtKB-KW"/>
</dbReference>
<dbReference type="InterPro" id="IPR018356">
    <property type="entry name" value="Tscrpt_reg_HTH_DeoR_CS"/>
</dbReference>
<dbReference type="SMART" id="SM01134">
    <property type="entry name" value="DeoRC"/>
    <property type="match status" value="1"/>
</dbReference>
<feature type="domain" description="HTH deoR-type" evidence="4">
    <location>
        <begin position="3"/>
        <end position="58"/>
    </location>
</feature>
<keyword evidence="3" id="KW-0804">Transcription</keyword>
<dbReference type="SMART" id="SM00420">
    <property type="entry name" value="HTH_DEOR"/>
    <property type="match status" value="1"/>
</dbReference>
<dbReference type="Pfam" id="PF08220">
    <property type="entry name" value="HTH_DeoR"/>
    <property type="match status" value="1"/>
</dbReference>
<dbReference type="EMBL" id="AP025628">
    <property type="protein sequence ID" value="BDG60418.1"/>
    <property type="molecule type" value="Genomic_DNA"/>
</dbReference>
<accession>A0AA35CL46</accession>
<evidence type="ECO:0000313" key="5">
    <source>
        <dbReference type="EMBL" id="BDG60418.1"/>
    </source>
</evidence>
<proteinExistence type="predicted"/>
<gene>
    <name evidence="5" type="primary">yulB</name>
    <name evidence="5" type="ORF">caldi_15080</name>
</gene>
<name>A0AA35CL46_9FIRM</name>
<evidence type="ECO:0000259" key="4">
    <source>
        <dbReference type="PROSITE" id="PS51000"/>
    </source>
</evidence>
<dbReference type="InterPro" id="IPR001034">
    <property type="entry name" value="DeoR_HTH"/>
</dbReference>
<dbReference type="InterPro" id="IPR037171">
    <property type="entry name" value="NagB/RpiA_transferase-like"/>
</dbReference>
<dbReference type="Pfam" id="PF00455">
    <property type="entry name" value="DeoRC"/>
    <property type="match status" value="1"/>
</dbReference>
<dbReference type="RefSeq" id="WP_264844443.1">
    <property type="nucleotide sequence ID" value="NZ_AP025628.1"/>
</dbReference>
<dbReference type="InterPro" id="IPR036390">
    <property type="entry name" value="WH_DNA-bd_sf"/>
</dbReference>
<dbReference type="PANTHER" id="PTHR30363:SF44">
    <property type="entry name" value="AGA OPERON TRANSCRIPTIONAL REPRESSOR-RELATED"/>
    <property type="match status" value="1"/>
</dbReference>
<protein>
    <submittedName>
        <fullName evidence="5">HTH-type transcriptional regulator YulB</fullName>
    </submittedName>
</protein>
<dbReference type="GO" id="GO:0003700">
    <property type="term" value="F:DNA-binding transcription factor activity"/>
    <property type="evidence" value="ECO:0007669"/>
    <property type="project" value="InterPro"/>
</dbReference>
<dbReference type="PROSITE" id="PS00894">
    <property type="entry name" value="HTH_DEOR_1"/>
    <property type="match status" value="1"/>
</dbReference>
<dbReference type="InterPro" id="IPR050313">
    <property type="entry name" value="Carb_Metab_HTH_regulators"/>
</dbReference>
<sequence>MLALDRKSQIVRLVETRGSVRVAELASLFGVTEETIRRDLDQLAREGLLRRTHGGAVSLRGTGYEAPVLERSIKNVEAKTRIGARAVQLLEDGDTCILDASTTALQMARQFPNLRVTVLTNSIPVAQELVTRDRLTVIGLGGMVRERSLSFVGPLAERALRNYHVDKVFLSCKGIDLEHGLTDSNELEVELKKLMVEAGREVIVLADASKIGYVGFSLICSLDSVHKVVTEEQAPAEFVSGLRERGIEVLLV</sequence>
<dbReference type="Proteomes" id="UP001163687">
    <property type="component" value="Chromosome"/>
</dbReference>
<dbReference type="InterPro" id="IPR014036">
    <property type="entry name" value="DeoR-like_C"/>
</dbReference>